<organism evidence="1">
    <name type="scientific">Hyperionvirus sp</name>
    <dbReference type="NCBI Taxonomy" id="2487770"/>
    <lineage>
        <taxon>Viruses</taxon>
        <taxon>Varidnaviria</taxon>
        <taxon>Bamfordvirae</taxon>
        <taxon>Nucleocytoviricota</taxon>
        <taxon>Megaviricetes</taxon>
        <taxon>Imitervirales</taxon>
        <taxon>Mimiviridae</taxon>
        <taxon>Klosneuvirinae</taxon>
    </lineage>
</organism>
<dbReference type="EMBL" id="MK072409">
    <property type="protein sequence ID" value="AYV84495.1"/>
    <property type="molecule type" value="Genomic_DNA"/>
</dbReference>
<reference evidence="1" key="1">
    <citation type="submission" date="2018-10" db="EMBL/GenBank/DDBJ databases">
        <title>Hidden diversity of soil giant viruses.</title>
        <authorList>
            <person name="Schulz F."/>
            <person name="Alteio L."/>
            <person name="Goudeau D."/>
            <person name="Ryan E.M."/>
            <person name="Malmstrom R.R."/>
            <person name="Blanchard J."/>
            <person name="Woyke T."/>
        </authorList>
    </citation>
    <scope>NUCLEOTIDE SEQUENCE</scope>
    <source>
        <strain evidence="1">HYV1</strain>
    </source>
</reference>
<accession>A0A3G5AB88</accession>
<name>A0A3G5AB88_9VIRU</name>
<evidence type="ECO:0000313" key="1">
    <source>
        <dbReference type="EMBL" id="AYV84495.1"/>
    </source>
</evidence>
<protein>
    <submittedName>
        <fullName evidence="1">Uncharacterized protein</fullName>
    </submittedName>
</protein>
<sequence>MAFSQSCITFIVTGFLTAREVVGYSRISRLSHTDIDIDIGETSNQIWTMLKNRDMLEVEDLVSSLLAAWEDIVTQKSIYFAYSRKLGHGGGIHGIRVDPINFFRPRVAGTDRKMNMKDYRSSVLKNGRSVDAFGLVVLNTLVGFEWREYCSGLSDPDSFRLGCFMLIIARDMLRPSLAPPHSYDGLSGLVPIVIQWLRIWIEEGLISCAIWNDLQNKIIPSDEQMLYCIFRLIGELDGVYAGQISRNYTDYCGNRVALFRARAPLP</sequence>
<proteinExistence type="predicted"/>
<gene>
    <name evidence="1" type="ORF">Hyperionvirus27_15</name>
</gene>